<name>A0A5Q6PK09_VIBCL</name>
<dbReference type="EMBL" id="VUAA01000007">
    <property type="protein sequence ID" value="KAA1255218.1"/>
    <property type="molecule type" value="Genomic_DNA"/>
</dbReference>
<sequence>MNAPVINLRKAQTIDLRKSNGQAMTNPFIAIGWNESQAHQDQEFDLDVLAMMQDASGNAISPEHFIFYNTPGRISQCRGIEISPDNRTGAGEGDDEWLKIDFNKIDPRCEKITLGVSINDAEINGQNFGMIDNAFMRILESEGGRVHAVYDLTENYPQYTGMIFGIFEKRNNEWFFTTIGEGLRNGIVEFVERFNFQGKK</sequence>
<evidence type="ECO:0000313" key="5">
    <source>
        <dbReference type="Proteomes" id="UP000323225"/>
    </source>
</evidence>
<dbReference type="AlphaFoldDB" id="A0A5Q6PK09"/>
<evidence type="ECO:0000256" key="1">
    <source>
        <dbReference type="ARBA" id="ARBA00008775"/>
    </source>
</evidence>
<accession>A0A5Q6PK09</accession>
<comment type="similarity">
    <text evidence="1">Belongs to the CAPAB/TerDEXZ family.</text>
</comment>
<dbReference type="InterPro" id="IPR051324">
    <property type="entry name" value="Stress/Tellurium_Resist"/>
</dbReference>
<evidence type="ECO:0000259" key="3">
    <source>
        <dbReference type="Pfam" id="PF02342"/>
    </source>
</evidence>
<gene>
    <name evidence="4" type="ORF">F0M16_08350</name>
</gene>
<organism evidence="4 5">
    <name type="scientific">Vibrio cholerae</name>
    <dbReference type="NCBI Taxonomy" id="666"/>
    <lineage>
        <taxon>Bacteria</taxon>
        <taxon>Pseudomonadati</taxon>
        <taxon>Pseudomonadota</taxon>
        <taxon>Gammaproteobacteria</taxon>
        <taxon>Vibrionales</taxon>
        <taxon>Vibrionaceae</taxon>
        <taxon>Vibrio</taxon>
    </lineage>
</organism>
<dbReference type="Proteomes" id="UP000323225">
    <property type="component" value="Unassembled WGS sequence"/>
</dbReference>
<protein>
    <submittedName>
        <fullName evidence="4">TerD family protein</fullName>
    </submittedName>
</protein>
<evidence type="ECO:0000313" key="4">
    <source>
        <dbReference type="EMBL" id="KAA1255218.1"/>
    </source>
</evidence>
<dbReference type="PANTHER" id="PTHR32097:SF4">
    <property type="entry name" value="GENERAL STRESS PROTEIN 16U"/>
    <property type="match status" value="1"/>
</dbReference>
<dbReference type="InterPro" id="IPR003325">
    <property type="entry name" value="TerD"/>
</dbReference>
<proteinExistence type="inferred from homology"/>
<comment type="caution">
    <text evidence="4">The sequence shown here is derived from an EMBL/GenBank/DDBJ whole genome shotgun (WGS) entry which is preliminary data.</text>
</comment>
<dbReference type="Pfam" id="PF02342">
    <property type="entry name" value="TerD"/>
    <property type="match status" value="1"/>
</dbReference>
<feature type="domain" description="TerD" evidence="3">
    <location>
        <begin position="6"/>
        <end position="194"/>
    </location>
</feature>
<keyword evidence="2" id="KW-0778">Tellurium resistance</keyword>
<dbReference type="Gene3D" id="2.60.60.30">
    <property type="entry name" value="sav2460 like domains"/>
    <property type="match status" value="1"/>
</dbReference>
<dbReference type="PANTHER" id="PTHR32097">
    <property type="entry name" value="CAMP-BINDING PROTEIN 1-RELATED"/>
    <property type="match status" value="1"/>
</dbReference>
<dbReference type="GO" id="GO:0046690">
    <property type="term" value="P:response to tellurium ion"/>
    <property type="evidence" value="ECO:0007669"/>
    <property type="project" value="UniProtKB-KW"/>
</dbReference>
<dbReference type="CDD" id="cd06974">
    <property type="entry name" value="TerD_like"/>
    <property type="match status" value="1"/>
</dbReference>
<reference evidence="4 5" key="1">
    <citation type="submission" date="2019-09" db="EMBL/GenBank/DDBJ databases">
        <authorList>
            <person name="Kritzky A."/>
            <person name="Schelkanova E.Y."/>
            <person name="Alkhova Z.V."/>
            <person name="Smirnova N.I."/>
        </authorList>
    </citation>
    <scope>NUCLEOTIDE SEQUENCE [LARGE SCALE GENOMIC DNA]</scope>
    <source>
        <strain evidence="4 5">M1526</strain>
    </source>
</reference>
<evidence type="ECO:0000256" key="2">
    <source>
        <dbReference type="ARBA" id="ARBA00022686"/>
    </source>
</evidence>